<dbReference type="GO" id="GO:0003964">
    <property type="term" value="F:RNA-directed DNA polymerase activity"/>
    <property type="evidence" value="ECO:0007669"/>
    <property type="project" value="UniProtKB-KW"/>
</dbReference>
<keyword evidence="6" id="KW-0695">RNA-directed DNA polymerase</keyword>
<evidence type="ECO:0000256" key="1">
    <source>
        <dbReference type="ARBA" id="ARBA00022679"/>
    </source>
</evidence>
<dbReference type="EMBL" id="ML741790">
    <property type="protein sequence ID" value="KAE8327699.1"/>
    <property type="molecule type" value="Genomic_DNA"/>
</dbReference>
<protein>
    <recommendedName>
        <fullName evidence="7">Reverse transcriptase RNase H-like domain-containing protein</fullName>
    </recommendedName>
</protein>
<sequence length="137" mass="15838">MFLSFRLNNAETRYSNPERECLAVVRCLADVRWIVSCQAANIPTIIYTDHIALKSFLINGSNNQRCSNGRTVWGNTMKKLVDQHHRQFTNALSLSILWEDDNTNASKDIDNFRTILRLFNYPKEEEYVIPVDTDKPG</sequence>
<keyword evidence="5" id="KW-0378">Hydrolase</keyword>
<organism evidence="8 9">
    <name type="scientific">Aspergillus sergii</name>
    <dbReference type="NCBI Taxonomy" id="1034303"/>
    <lineage>
        <taxon>Eukaryota</taxon>
        <taxon>Fungi</taxon>
        <taxon>Dikarya</taxon>
        <taxon>Ascomycota</taxon>
        <taxon>Pezizomycotina</taxon>
        <taxon>Eurotiomycetes</taxon>
        <taxon>Eurotiomycetidae</taxon>
        <taxon>Eurotiales</taxon>
        <taxon>Aspergillaceae</taxon>
        <taxon>Aspergillus</taxon>
        <taxon>Aspergillus subgen. Circumdati</taxon>
    </lineage>
</organism>
<dbReference type="GO" id="GO:0004519">
    <property type="term" value="F:endonuclease activity"/>
    <property type="evidence" value="ECO:0007669"/>
    <property type="project" value="UniProtKB-KW"/>
</dbReference>
<name>A0A5N6X6F4_9EURO</name>
<evidence type="ECO:0000256" key="3">
    <source>
        <dbReference type="ARBA" id="ARBA00022722"/>
    </source>
</evidence>
<evidence type="ECO:0000313" key="9">
    <source>
        <dbReference type="Proteomes" id="UP000325945"/>
    </source>
</evidence>
<keyword evidence="1" id="KW-0808">Transferase</keyword>
<evidence type="ECO:0000256" key="5">
    <source>
        <dbReference type="ARBA" id="ARBA00022801"/>
    </source>
</evidence>
<feature type="domain" description="Reverse transcriptase RNase H-like" evidence="7">
    <location>
        <begin position="2"/>
        <end position="66"/>
    </location>
</feature>
<accession>A0A5N6X6F4</accession>
<evidence type="ECO:0000313" key="8">
    <source>
        <dbReference type="EMBL" id="KAE8327699.1"/>
    </source>
</evidence>
<keyword evidence="4" id="KW-0255">Endonuclease</keyword>
<proteinExistence type="predicted"/>
<reference evidence="9" key="1">
    <citation type="submission" date="2019-04" db="EMBL/GenBank/DDBJ databases">
        <title>Friends and foes A comparative genomics studyof 23 Aspergillus species from section Flavi.</title>
        <authorList>
            <consortium name="DOE Joint Genome Institute"/>
            <person name="Kjaerbolling I."/>
            <person name="Vesth T."/>
            <person name="Frisvad J.C."/>
            <person name="Nybo J.L."/>
            <person name="Theobald S."/>
            <person name="Kildgaard S."/>
            <person name="Isbrandt T."/>
            <person name="Kuo A."/>
            <person name="Sato A."/>
            <person name="Lyhne E.K."/>
            <person name="Kogle M.E."/>
            <person name="Wiebenga A."/>
            <person name="Kun R.S."/>
            <person name="Lubbers R.J."/>
            <person name="Makela M.R."/>
            <person name="Barry K."/>
            <person name="Chovatia M."/>
            <person name="Clum A."/>
            <person name="Daum C."/>
            <person name="Haridas S."/>
            <person name="He G."/>
            <person name="LaButti K."/>
            <person name="Lipzen A."/>
            <person name="Mondo S."/>
            <person name="Riley R."/>
            <person name="Salamov A."/>
            <person name="Simmons B.A."/>
            <person name="Magnuson J.K."/>
            <person name="Henrissat B."/>
            <person name="Mortensen U.H."/>
            <person name="Larsen T.O."/>
            <person name="Devries R.P."/>
            <person name="Grigoriev I.V."/>
            <person name="Machida M."/>
            <person name="Baker S.E."/>
            <person name="Andersen M.R."/>
        </authorList>
    </citation>
    <scope>NUCLEOTIDE SEQUENCE [LARGE SCALE GENOMIC DNA]</scope>
    <source>
        <strain evidence="9">CBS 130017</strain>
    </source>
</reference>
<dbReference type="Pfam" id="PF17917">
    <property type="entry name" value="RT_RNaseH"/>
    <property type="match status" value="1"/>
</dbReference>
<evidence type="ECO:0000256" key="6">
    <source>
        <dbReference type="ARBA" id="ARBA00022918"/>
    </source>
</evidence>
<dbReference type="Proteomes" id="UP000325945">
    <property type="component" value="Unassembled WGS sequence"/>
</dbReference>
<evidence type="ECO:0000256" key="4">
    <source>
        <dbReference type="ARBA" id="ARBA00022759"/>
    </source>
</evidence>
<keyword evidence="9" id="KW-1185">Reference proteome</keyword>
<keyword evidence="2" id="KW-0548">Nucleotidyltransferase</keyword>
<dbReference type="AlphaFoldDB" id="A0A5N6X6F4"/>
<keyword evidence="3" id="KW-0540">Nuclease</keyword>
<gene>
    <name evidence="8" type="ORF">BDV39DRAFT_175117</name>
</gene>
<evidence type="ECO:0000256" key="2">
    <source>
        <dbReference type="ARBA" id="ARBA00022695"/>
    </source>
</evidence>
<evidence type="ECO:0000259" key="7">
    <source>
        <dbReference type="Pfam" id="PF17917"/>
    </source>
</evidence>
<dbReference type="InterPro" id="IPR041373">
    <property type="entry name" value="RT_RNaseH"/>
</dbReference>
<dbReference type="GO" id="GO:0016787">
    <property type="term" value="F:hydrolase activity"/>
    <property type="evidence" value="ECO:0007669"/>
    <property type="project" value="UniProtKB-KW"/>
</dbReference>